<name>A0AAD9JAV4_9ANNE</name>
<feature type="compositionally biased region" description="Polar residues" evidence="1">
    <location>
        <begin position="54"/>
        <end position="67"/>
    </location>
</feature>
<evidence type="ECO:0000313" key="2">
    <source>
        <dbReference type="EMBL" id="KAK2149338.1"/>
    </source>
</evidence>
<feature type="region of interest" description="Disordered" evidence="1">
    <location>
        <begin position="48"/>
        <end position="69"/>
    </location>
</feature>
<reference evidence="2" key="1">
    <citation type="journal article" date="2023" name="Mol. Biol. Evol.">
        <title>Third-Generation Sequencing Reveals the Adaptive Role of the Epigenome in Three Deep-Sea Polychaetes.</title>
        <authorList>
            <person name="Perez M."/>
            <person name="Aroh O."/>
            <person name="Sun Y."/>
            <person name="Lan Y."/>
            <person name="Juniper S.K."/>
            <person name="Young C.R."/>
            <person name="Angers B."/>
            <person name="Qian P.Y."/>
        </authorList>
    </citation>
    <scope>NUCLEOTIDE SEQUENCE</scope>
    <source>
        <strain evidence="2">P08H-3</strain>
    </source>
</reference>
<proteinExistence type="predicted"/>
<keyword evidence="3" id="KW-1185">Reference proteome</keyword>
<dbReference type="AlphaFoldDB" id="A0AAD9JAV4"/>
<sequence>MTPTHYLANKLHPIYCGRNLRPEHIETAQEYVLEENPEPLLELRHLQTDDITLPKTTPSTGRPNDNKSYLIGLDRTNCGVLFTPTSYTN</sequence>
<dbReference type="Proteomes" id="UP001208570">
    <property type="component" value="Unassembled WGS sequence"/>
</dbReference>
<protein>
    <submittedName>
        <fullName evidence="2">Uncharacterized protein</fullName>
    </submittedName>
</protein>
<gene>
    <name evidence="2" type="ORF">LSH36_455g07048</name>
</gene>
<comment type="caution">
    <text evidence="2">The sequence shown here is derived from an EMBL/GenBank/DDBJ whole genome shotgun (WGS) entry which is preliminary data.</text>
</comment>
<evidence type="ECO:0000256" key="1">
    <source>
        <dbReference type="SAM" id="MobiDB-lite"/>
    </source>
</evidence>
<dbReference type="EMBL" id="JAODUP010000456">
    <property type="protein sequence ID" value="KAK2149338.1"/>
    <property type="molecule type" value="Genomic_DNA"/>
</dbReference>
<accession>A0AAD9JAV4</accession>
<organism evidence="2 3">
    <name type="scientific">Paralvinella palmiformis</name>
    <dbReference type="NCBI Taxonomy" id="53620"/>
    <lineage>
        <taxon>Eukaryota</taxon>
        <taxon>Metazoa</taxon>
        <taxon>Spiralia</taxon>
        <taxon>Lophotrochozoa</taxon>
        <taxon>Annelida</taxon>
        <taxon>Polychaeta</taxon>
        <taxon>Sedentaria</taxon>
        <taxon>Canalipalpata</taxon>
        <taxon>Terebellida</taxon>
        <taxon>Terebelliformia</taxon>
        <taxon>Alvinellidae</taxon>
        <taxon>Paralvinella</taxon>
    </lineage>
</organism>
<evidence type="ECO:0000313" key="3">
    <source>
        <dbReference type="Proteomes" id="UP001208570"/>
    </source>
</evidence>